<evidence type="ECO:0000313" key="3">
    <source>
        <dbReference type="Proteomes" id="UP000199306"/>
    </source>
</evidence>
<evidence type="ECO:0000313" key="2">
    <source>
        <dbReference type="EMBL" id="SFQ45818.1"/>
    </source>
</evidence>
<dbReference type="InterPro" id="IPR036278">
    <property type="entry name" value="Sialidase_sf"/>
</dbReference>
<evidence type="ECO:0000259" key="1">
    <source>
        <dbReference type="Pfam" id="PF13088"/>
    </source>
</evidence>
<dbReference type="Pfam" id="PF13088">
    <property type="entry name" value="BNR_2"/>
    <property type="match status" value="1"/>
</dbReference>
<organism evidence="2 3">
    <name type="scientific">Pseudarcicella hirudinis</name>
    <dbReference type="NCBI Taxonomy" id="1079859"/>
    <lineage>
        <taxon>Bacteria</taxon>
        <taxon>Pseudomonadati</taxon>
        <taxon>Bacteroidota</taxon>
        <taxon>Cytophagia</taxon>
        <taxon>Cytophagales</taxon>
        <taxon>Flectobacillaceae</taxon>
        <taxon>Pseudarcicella</taxon>
    </lineage>
</organism>
<dbReference type="OrthoDB" id="7294637at2"/>
<proteinExistence type="predicted"/>
<dbReference type="RefSeq" id="WP_092019612.1">
    <property type="nucleotide sequence ID" value="NZ_FOXH01000020.1"/>
</dbReference>
<dbReference type="SUPFAM" id="SSF50939">
    <property type="entry name" value="Sialidases"/>
    <property type="match status" value="1"/>
</dbReference>
<dbReference type="Proteomes" id="UP000199306">
    <property type="component" value="Unassembled WGS sequence"/>
</dbReference>
<dbReference type="PANTHER" id="PTHR43752">
    <property type="entry name" value="BNR/ASP-BOX REPEAT FAMILY PROTEIN"/>
    <property type="match status" value="1"/>
</dbReference>
<dbReference type="STRING" id="1079859.SAMN04515674_12038"/>
<sequence length="418" mass="47055">MYRQLQRLFKTSVSLFWLIVFVQCSETIQPTSLHVVSMLEAEASSSDRYMAIEIDTVSKSVFTYDQRSNPKGLGRGFQGCPSIGYNNGIFYAAWFAGTKEEDSNNYITVATSADGGLSWKQNRLMIAPASDSIRHINPSLWNDKYGSLHLSWLVSKGIWDGAANGSWHVKIKEAGGRIFITNPNPLFHGVMNVKPIHFGKDSSEILFPVSGWNIGIEGLPNYTLTPSELNGVFLYKSIYHPINKRIMLPQKFARIPTVFSRDFDEPMIVDLNNNALLLMKRTASEGISLNRSNDGGRTWGTEQIFKEVGLAASSRFYLGKLKSGNLLLVLNNSANREKLMAYLSKDNGKTWPFKLLIDDRLGISYPDVVQNDRSEICMVYDYSRNYDGQIIFSRFSEEDITKGNTKAVKYKVISTLNP</sequence>
<keyword evidence="3" id="KW-1185">Reference proteome</keyword>
<dbReference type="Gene3D" id="2.115.10.20">
    <property type="entry name" value="Glycosyl hydrolase domain, family 43"/>
    <property type="match status" value="1"/>
</dbReference>
<dbReference type="Gene3D" id="2.120.10.10">
    <property type="match status" value="1"/>
</dbReference>
<dbReference type="InterPro" id="IPR023296">
    <property type="entry name" value="Glyco_hydro_beta-prop_sf"/>
</dbReference>
<feature type="domain" description="Sialidase" evidence="1">
    <location>
        <begin position="265"/>
        <end position="374"/>
    </location>
</feature>
<protein>
    <submittedName>
        <fullName evidence="2">BNR repeat-like domain-containing protein</fullName>
    </submittedName>
</protein>
<gene>
    <name evidence="2" type="ORF">SAMN04515674_12038</name>
</gene>
<accession>A0A1I5YNK2</accession>
<dbReference type="AlphaFoldDB" id="A0A1I5YNK2"/>
<dbReference type="EMBL" id="FOXH01000020">
    <property type="protein sequence ID" value="SFQ45818.1"/>
    <property type="molecule type" value="Genomic_DNA"/>
</dbReference>
<dbReference type="InterPro" id="IPR011040">
    <property type="entry name" value="Sialidase"/>
</dbReference>
<name>A0A1I5YNK2_9BACT</name>
<dbReference type="PANTHER" id="PTHR43752:SF2">
    <property type="entry name" value="BNR_ASP-BOX REPEAT FAMILY PROTEIN"/>
    <property type="match status" value="1"/>
</dbReference>
<dbReference type="CDD" id="cd15482">
    <property type="entry name" value="Sialidase_non-viral"/>
    <property type="match status" value="1"/>
</dbReference>
<reference evidence="2 3" key="1">
    <citation type="submission" date="2016-10" db="EMBL/GenBank/DDBJ databases">
        <authorList>
            <person name="de Groot N.N."/>
        </authorList>
    </citation>
    <scope>NUCLEOTIDE SEQUENCE [LARGE SCALE GENOMIC DNA]</scope>
    <source>
        <strain evidence="3">E92,LMG 26720,CCM 7988</strain>
    </source>
</reference>